<evidence type="ECO:0000313" key="1">
    <source>
        <dbReference type="EMBL" id="CAA7388861.1"/>
    </source>
</evidence>
<keyword evidence="2" id="KW-1185">Reference proteome</keyword>
<organism evidence="1 2">
    <name type="scientific">Spirodela intermedia</name>
    <name type="common">Intermediate duckweed</name>
    <dbReference type="NCBI Taxonomy" id="51605"/>
    <lineage>
        <taxon>Eukaryota</taxon>
        <taxon>Viridiplantae</taxon>
        <taxon>Streptophyta</taxon>
        <taxon>Embryophyta</taxon>
        <taxon>Tracheophyta</taxon>
        <taxon>Spermatophyta</taxon>
        <taxon>Magnoliopsida</taxon>
        <taxon>Liliopsida</taxon>
        <taxon>Araceae</taxon>
        <taxon>Lemnoideae</taxon>
        <taxon>Spirodela</taxon>
    </lineage>
</organism>
<dbReference type="AlphaFoldDB" id="A0A7I8JY59"/>
<evidence type="ECO:0000313" key="2">
    <source>
        <dbReference type="Proteomes" id="UP000663760"/>
    </source>
</evidence>
<gene>
    <name evidence="1" type="ORF">SI8410_01001019</name>
</gene>
<dbReference type="EMBL" id="LR746264">
    <property type="protein sequence ID" value="CAA7388861.1"/>
    <property type="molecule type" value="Genomic_DNA"/>
</dbReference>
<protein>
    <submittedName>
        <fullName evidence="1">Uncharacterized protein</fullName>
    </submittedName>
</protein>
<accession>A0A7I8JY59</accession>
<reference evidence="1" key="1">
    <citation type="submission" date="2020-02" db="EMBL/GenBank/DDBJ databases">
        <authorList>
            <person name="Scholz U."/>
            <person name="Mascher M."/>
            <person name="Fiebig A."/>
        </authorList>
    </citation>
    <scope>NUCLEOTIDE SEQUENCE</scope>
</reference>
<proteinExistence type="predicted"/>
<sequence length="108" mass="11783">MNKKGPVDEGSILEINEVGRQIVFGGCHPAERKNGDFAALRRLSPDGEELDGGGAHVRELHPQVQSMSPSLVCVQPLLVPPTNWPPMMWKGSDAHVPPLVHTRLTPYS</sequence>
<dbReference type="Proteomes" id="UP000663760">
    <property type="component" value="Chromosome 1"/>
</dbReference>
<name>A0A7I8JY59_SPIIN</name>